<sequence>MRKRISFEMESQQSQSQAQPQQQSATPTTTTAAIANEKCELKSEQLSPEENLQASPAPAINHHSAATRRILTTAGTLRDISEQQEIDEEYQQTEFVQMAPRNEEGHQTYTTYETLPQGAVIVCEEKIKTEDDEKIGEQSGSTATVYQEVSTQGSAIEGQEQQTTTLQYAVDASQHQPVRFRYENAPPQQIVFYENEVRNDAGPVTSISAAETSQPEPKTFTNLGTVQTLQPTDHIQAIDGYSNHSNYSLAPSQLYNNTNVLLCKSDPTLTSAVRSNAHFGGTVYDVGGESYWSNGNMEYSTTSYTHAISDEYSPNTTQWTTYEPLSGTPSTEYRCSQCTSVLMRRENGEIFCPSCTSALRFQSHGPRVVSRQQKSKASASSTSRRNGITCANCKTSSTTLWRRNNEGQPVCNACGLYFKLHNTNRPMSMKKEGIQKRKRKPKNNGSSGIKPTISGYPPKLLPPIYPSHLPAHTGIVLASGHDMHDMGVHGGNHVDMGQPHPDSHAIILTRHPTGVVTSESASHQQAQQQHTHSNPQQSESPHLPTSNVLSRHITQSVPPIDAGRGQNGEITSVITSTGITERSSNS</sequence>
<evidence type="ECO:0000256" key="6">
    <source>
        <dbReference type="ARBA" id="ARBA00023125"/>
    </source>
</evidence>
<keyword evidence="2" id="KW-0479">Metal-binding</keyword>
<keyword evidence="3 9" id="KW-0863">Zinc-finger</keyword>
<dbReference type="GO" id="GO:0000122">
    <property type="term" value="P:negative regulation of transcription by RNA polymerase II"/>
    <property type="evidence" value="ECO:0007669"/>
    <property type="project" value="TreeGrafter"/>
</dbReference>
<dbReference type="Proteomes" id="UP000594454">
    <property type="component" value="Chromosome 6"/>
</dbReference>
<feature type="domain" description="GATA-type" evidence="11">
    <location>
        <begin position="384"/>
        <end position="437"/>
    </location>
</feature>
<dbReference type="GO" id="GO:0045944">
    <property type="term" value="P:positive regulation of transcription by RNA polymerase II"/>
    <property type="evidence" value="ECO:0007669"/>
    <property type="project" value="TreeGrafter"/>
</dbReference>
<evidence type="ECO:0000256" key="8">
    <source>
        <dbReference type="ARBA" id="ARBA00023242"/>
    </source>
</evidence>
<dbReference type="PRINTS" id="PR00619">
    <property type="entry name" value="GATAZNFINGER"/>
</dbReference>
<feature type="region of interest" description="Disordered" evidence="10">
    <location>
        <begin position="426"/>
        <end position="455"/>
    </location>
</feature>
<evidence type="ECO:0000259" key="11">
    <source>
        <dbReference type="PROSITE" id="PS50114"/>
    </source>
</evidence>
<dbReference type="PROSITE" id="PS50114">
    <property type="entry name" value="GATA_ZN_FINGER_2"/>
    <property type="match status" value="1"/>
</dbReference>
<evidence type="ECO:0000256" key="10">
    <source>
        <dbReference type="SAM" id="MobiDB-lite"/>
    </source>
</evidence>
<gene>
    <name evidence="12" type="ORF">HERILL_LOCUS15348</name>
</gene>
<keyword evidence="4" id="KW-0862">Zinc</keyword>
<accession>A0A7R8Z114</accession>
<keyword evidence="13" id="KW-1185">Reference proteome</keyword>
<feature type="compositionally biased region" description="Polar residues" evidence="10">
    <location>
        <begin position="44"/>
        <end position="54"/>
    </location>
</feature>
<dbReference type="PROSITE" id="PS00344">
    <property type="entry name" value="GATA_ZN_FINGER_1"/>
    <property type="match status" value="1"/>
</dbReference>
<dbReference type="GO" id="GO:0045165">
    <property type="term" value="P:cell fate commitment"/>
    <property type="evidence" value="ECO:0007669"/>
    <property type="project" value="TreeGrafter"/>
</dbReference>
<dbReference type="AlphaFoldDB" id="A0A7R8Z114"/>
<dbReference type="EMBL" id="LR899014">
    <property type="protein sequence ID" value="CAD7093034.1"/>
    <property type="molecule type" value="Genomic_DNA"/>
</dbReference>
<dbReference type="SUPFAM" id="SSF57716">
    <property type="entry name" value="Glucocorticoid receptor-like (DNA-binding domain)"/>
    <property type="match status" value="1"/>
</dbReference>
<feature type="compositionally biased region" description="Polar residues" evidence="10">
    <location>
        <begin position="568"/>
        <end position="586"/>
    </location>
</feature>
<evidence type="ECO:0000256" key="2">
    <source>
        <dbReference type="ARBA" id="ARBA00022723"/>
    </source>
</evidence>
<comment type="subcellular location">
    <subcellularLocation>
        <location evidence="1">Nucleus</location>
    </subcellularLocation>
</comment>
<dbReference type="SMART" id="SM00401">
    <property type="entry name" value="ZnF_GATA"/>
    <property type="match status" value="1"/>
</dbReference>
<feature type="region of interest" description="Disordered" evidence="10">
    <location>
        <begin position="557"/>
        <end position="586"/>
    </location>
</feature>
<evidence type="ECO:0000256" key="7">
    <source>
        <dbReference type="ARBA" id="ARBA00023163"/>
    </source>
</evidence>
<keyword evidence="8" id="KW-0539">Nucleus</keyword>
<dbReference type="InterPro" id="IPR039355">
    <property type="entry name" value="Transcription_factor_GATA"/>
</dbReference>
<evidence type="ECO:0000256" key="1">
    <source>
        <dbReference type="ARBA" id="ARBA00004123"/>
    </source>
</evidence>
<proteinExistence type="predicted"/>
<keyword evidence="5" id="KW-0805">Transcription regulation</keyword>
<feature type="compositionally biased region" description="Low complexity" evidence="10">
    <location>
        <begin position="11"/>
        <end position="33"/>
    </location>
</feature>
<dbReference type="GO" id="GO:0000981">
    <property type="term" value="F:DNA-binding transcription factor activity, RNA polymerase II-specific"/>
    <property type="evidence" value="ECO:0007669"/>
    <property type="project" value="TreeGrafter"/>
</dbReference>
<reference evidence="12 13" key="1">
    <citation type="submission" date="2020-11" db="EMBL/GenBank/DDBJ databases">
        <authorList>
            <person name="Wallbank WR R."/>
            <person name="Pardo Diaz C."/>
            <person name="Kozak K."/>
            <person name="Martin S."/>
            <person name="Jiggins C."/>
            <person name="Moest M."/>
            <person name="Warren A I."/>
            <person name="Generalovic N T."/>
            <person name="Byers J.R.P. K."/>
            <person name="Montejo-Kovacevich G."/>
            <person name="Yen C E."/>
        </authorList>
    </citation>
    <scope>NUCLEOTIDE SEQUENCE [LARGE SCALE GENOMIC DNA]</scope>
</reference>
<feature type="region of interest" description="Disordered" evidence="10">
    <location>
        <begin position="1"/>
        <end position="64"/>
    </location>
</feature>
<dbReference type="InterPro" id="IPR000679">
    <property type="entry name" value="Znf_GATA"/>
</dbReference>
<dbReference type="GO" id="GO:0008270">
    <property type="term" value="F:zinc ion binding"/>
    <property type="evidence" value="ECO:0007669"/>
    <property type="project" value="UniProtKB-KW"/>
</dbReference>
<name>A0A7R8Z114_HERIL</name>
<evidence type="ECO:0000256" key="3">
    <source>
        <dbReference type="ARBA" id="ARBA00022771"/>
    </source>
</evidence>
<dbReference type="CDD" id="cd00202">
    <property type="entry name" value="ZnF_GATA"/>
    <property type="match status" value="1"/>
</dbReference>
<dbReference type="OrthoDB" id="515401at2759"/>
<protein>
    <recommendedName>
        <fullName evidence="11">GATA-type domain-containing protein</fullName>
    </recommendedName>
</protein>
<evidence type="ECO:0000256" key="4">
    <source>
        <dbReference type="ARBA" id="ARBA00022833"/>
    </source>
</evidence>
<dbReference type="InParanoid" id="A0A7R8Z114"/>
<keyword evidence="7" id="KW-0804">Transcription</keyword>
<feature type="region of interest" description="Disordered" evidence="10">
    <location>
        <begin position="514"/>
        <end position="545"/>
    </location>
</feature>
<keyword evidence="6" id="KW-0238">DNA-binding</keyword>
<dbReference type="FunFam" id="3.30.50.10:FF:000032">
    <property type="entry name" value="Transcription factor GATA-3"/>
    <property type="match status" value="1"/>
</dbReference>
<evidence type="ECO:0000313" key="13">
    <source>
        <dbReference type="Proteomes" id="UP000594454"/>
    </source>
</evidence>
<evidence type="ECO:0000256" key="5">
    <source>
        <dbReference type="ARBA" id="ARBA00023015"/>
    </source>
</evidence>
<dbReference type="GO" id="GO:0000978">
    <property type="term" value="F:RNA polymerase II cis-regulatory region sequence-specific DNA binding"/>
    <property type="evidence" value="ECO:0007669"/>
    <property type="project" value="TreeGrafter"/>
</dbReference>
<dbReference type="Pfam" id="PF00320">
    <property type="entry name" value="GATA"/>
    <property type="match status" value="1"/>
</dbReference>
<dbReference type="FunCoup" id="A0A7R8Z114">
    <property type="interactions" value="13"/>
</dbReference>
<dbReference type="PANTHER" id="PTHR10071">
    <property type="entry name" value="TRANSCRIPTION FACTOR GATA FAMILY MEMBER"/>
    <property type="match status" value="1"/>
</dbReference>
<dbReference type="GO" id="GO:0005634">
    <property type="term" value="C:nucleus"/>
    <property type="evidence" value="ECO:0007669"/>
    <property type="project" value="UniProtKB-SubCell"/>
</dbReference>
<evidence type="ECO:0000256" key="9">
    <source>
        <dbReference type="PROSITE-ProRule" id="PRU00094"/>
    </source>
</evidence>
<dbReference type="InterPro" id="IPR013088">
    <property type="entry name" value="Znf_NHR/GATA"/>
</dbReference>
<dbReference type="PANTHER" id="PTHR10071:SF281">
    <property type="entry name" value="BOX A-BINDING FACTOR-RELATED"/>
    <property type="match status" value="1"/>
</dbReference>
<feature type="compositionally biased region" description="Low complexity" evidence="10">
    <location>
        <begin position="518"/>
        <end position="538"/>
    </location>
</feature>
<evidence type="ECO:0000313" key="12">
    <source>
        <dbReference type="EMBL" id="CAD7093034.1"/>
    </source>
</evidence>
<organism evidence="12 13">
    <name type="scientific">Hermetia illucens</name>
    <name type="common">Black soldier fly</name>
    <dbReference type="NCBI Taxonomy" id="343691"/>
    <lineage>
        <taxon>Eukaryota</taxon>
        <taxon>Metazoa</taxon>
        <taxon>Ecdysozoa</taxon>
        <taxon>Arthropoda</taxon>
        <taxon>Hexapoda</taxon>
        <taxon>Insecta</taxon>
        <taxon>Pterygota</taxon>
        <taxon>Neoptera</taxon>
        <taxon>Endopterygota</taxon>
        <taxon>Diptera</taxon>
        <taxon>Brachycera</taxon>
        <taxon>Stratiomyomorpha</taxon>
        <taxon>Stratiomyidae</taxon>
        <taxon>Hermetiinae</taxon>
        <taxon>Hermetia</taxon>
    </lineage>
</organism>
<dbReference type="Gene3D" id="3.30.50.10">
    <property type="entry name" value="Erythroid Transcription Factor GATA-1, subunit A"/>
    <property type="match status" value="1"/>
</dbReference>